<evidence type="ECO:0000313" key="1">
    <source>
        <dbReference type="EMBL" id="GGC56042.1"/>
    </source>
</evidence>
<reference evidence="2" key="1">
    <citation type="journal article" date="2019" name="Int. J. Syst. Evol. Microbiol.">
        <title>The Global Catalogue of Microorganisms (GCM) 10K type strain sequencing project: providing services to taxonomists for standard genome sequencing and annotation.</title>
        <authorList>
            <consortium name="The Broad Institute Genomics Platform"/>
            <consortium name="The Broad Institute Genome Sequencing Center for Infectious Disease"/>
            <person name="Wu L."/>
            <person name="Ma J."/>
        </authorList>
    </citation>
    <scope>NUCLEOTIDE SEQUENCE [LARGE SCALE GENOMIC DNA]</scope>
    <source>
        <strain evidence="2">CGMCC 1.10832</strain>
    </source>
</reference>
<dbReference type="PANTHER" id="PTHR34817">
    <property type="entry name" value="NUCLEOTIDYLTRANSFERASE"/>
    <property type="match status" value="1"/>
</dbReference>
<dbReference type="RefSeq" id="WP_188467825.1">
    <property type="nucleotide sequence ID" value="NZ_BAABHU010000026.1"/>
</dbReference>
<protein>
    <recommendedName>
        <fullName evidence="3">Nucleotidyltransferase domain-containing protein</fullName>
    </recommendedName>
</protein>
<proteinExistence type="predicted"/>
<evidence type="ECO:0000313" key="2">
    <source>
        <dbReference type="Proteomes" id="UP000636010"/>
    </source>
</evidence>
<dbReference type="InterPro" id="IPR018775">
    <property type="entry name" value="RlaP"/>
</dbReference>
<dbReference type="Proteomes" id="UP000636010">
    <property type="component" value="Unassembled WGS sequence"/>
</dbReference>
<name>A0ABQ1N6T7_9BACT</name>
<evidence type="ECO:0008006" key="3">
    <source>
        <dbReference type="Google" id="ProtNLM"/>
    </source>
</evidence>
<sequence>MEGIIKKKLSNIENINEVKILYACESGSRAWGFPSPNSDYDVRFIYAQDLDWHLSLVDKKDTIDLPINEDLDIGGWEIKKVLRLLWKSNPPLLEWLQSPIIYQSDDHFLKGMQELSQEYFSPIAVMHHYLSMSKKYFEACQESNEVKLKKYFYALRTAIAGKWVCEKETIPPIELPKMFEIISDNVQDKIQELIVLKSHQKEDYLHKREPLIDAFLSETIRENEAIANKLPSANGDIEKLDEFYRKVVRSVSPAGGGRGWIKSSFINI</sequence>
<accession>A0ABQ1N6T7</accession>
<comment type="caution">
    <text evidence="1">The sequence shown here is derived from an EMBL/GenBank/DDBJ whole genome shotgun (WGS) entry which is preliminary data.</text>
</comment>
<dbReference type="PANTHER" id="PTHR34817:SF2">
    <property type="entry name" value="NUCLEOTIDYLTRANSFERASE"/>
    <property type="match status" value="1"/>
</dbReference>
<keyword evidence="2" id="KW-1185">Reference proteome</keyword>
<dbReference type="Pfam" id="PF10127">
    <property type="entry name" value="RlaP"/>
    <property type="match status" value="1"/>
</dbReference>
<gene>
    <name evidence="1" type="ORF">GCM10011506_47160</name>
</gene>
<dbReference type="EMBL" id="BMEC01000026">
    <property type="protein sequence ID" value="GGC56042.1"/>
    <property type="molecule type" value="Genomic_DNA"/>
</dbReference>
<organism evidence="1 2">
    <name type="scientific">Marivirga lumbricoides</name>
    <dbReference type="NCBI Taxonomy" id="1046115"/>
    <lineage>
        <taxon>Bacteria</taxon>
        <taxon>Pseudomonadati</taxon>
        <taxon>Bacteroidota</taxon>
        <taxon>Cytophagia</taxon>
        <taxon>Cytophagales</taxon>
        <taxon>Marivirgaceae</taxon>
        <taxon>Marivirga</taxon>
    </lineage>
</organism>